<sequence>MWKLLALTQLICGSLQQDSTINSEFADRLNSVYRHSVPAVTVGELHTLIKQGAILLDTREGDEFEVSHIRYAQSVGYIWFDMREVYNIPKSDTLVVYCAVGTRSERIGEKLQKAGYRHVYMLFGGIYEWVNQGNPIYNSQNIQTTEVHVYDKNWSRWLEAGSPVY</sequence>
<name>A0A1I3QN33_9SPHI</name>
<dbReference type="GO" id="GO:0004792">
    <property type="term" value="F:thiosulfate-cyanide sulfurtransferase activity"/>
    <property type="evidence" value="ECO:0007669"/>
    <property type="project" value="TreeGrafter"/>
</dbReference>
<dbReference type="Proteomes" id="UP000198670">
    <property type="component" value="Unassembled WGS sequence"/>
</dbReference>
<dbReference type="AlphaFoldDB" id="A0A1I3QN33"/>
<dbReference type="NCBIfam" id="NF045521">
    <property type="entry name" value="rhoda_near_glyco"/>
    <property type="match status" value="1"/>
</dbReference>
<dbReference type="SUPFAM" id="SSF52821">
    <property type="entry name" value="Rhodanese/Cell cycle control phosphatase"/>
    <property type="match status" value="1"/>
</dbReference>
<dbReference type="EMBL" id="FOQO01000009">
    <property type="protein sequence ID" value="SFJ34959.1"/>
    <property type="molecule type" value="Genomic_DNA"/>
</dbReference>
<dbReference type="Gene3D" id="3.40.250.10">
    <property type="entry name" value="Rhodanese-like domain"/>
    <property type="match status" value="1"/>
</dbReference>
<evidence type="ECO:0000313" key="3">
    <source>
        <dbReference type="Proteomes" id="UP000198670"/>
    </source>
</evidence>
<feature type="domain" description="Rhodanese" evidence="1">
    <location>
        <begin position="49"/>
        <end position="138"/>
    </location>
</feature>
<proteinExistence type="predicted"/>
<dbReference type="InterPro" id="IPR036873">
    <property type="entry name" value="Rhodanese-like_dom_sf"/>
</dbReference>
<dbReference type="OrthoDB" id="598065at2"/>
<accession>A0A1I3QN33</accession>
<keyword evidence="2" id="KW-0808">Transferase</keyword>
<evidence type="ECO:0000313" key="2">
    <source>
        <dbReference type="EMBL" id="SFJ34959.1"/>
    </source>
</evidence>
<organism evidence="2 3">
    <name type="scientific">Parapedobacter indicus</name>
    <dbReference type="NCBI Taxonomy" id="1477437"/>
    <lineage>
        <taxon>Bacteria</taxon>
        <taxon>Pseudomonadati</taxon>
        <taxon>Bacteroidota</taxon>
        <taxon>Sphingobacteriia</taxon>
        <taxon>Sphingobacteriales</taxon>
        <taxon>Sphingobacteriaceae</taxon>
        <taxon>Parapedobacter</taxon>
    </lineage>
</organism>
<dbReference type="SMART" id="SM00450">
    <property type="entry name" value="RHOD"/>
    <property type="match status" value="1"/>
</dbReference>
<keyword evidence="3" id="KW-1185">Reference proteome</keyword>
<dbReference type="PANTHER" id="PTHR44086:SF10">
    <property type="entry name" value="THIOSULFATE SULFURTRANSFERASE_RHODANESE-LIKE DOMAIN-CONTAINING PROTEIN 3"/>
    <property type="match status" value="1"/>
</dbReference>
<dbReference type="InterPro" id="IPR001763">
    <property type="entry name" value="Rhodanese-like_dom"/>
</dbReference>
<dbReference type="PANTHER" id="PTHR44086">
    <property type="entry name" value="THIOSULFATE SULFURTRANSFERASE RDL2, MITOCHONDRIAL-RELATED"/>
    <property type="match status" value="1"/>
</dbReference>
<dbReference type="RefSeq" id="WP_090628971.1">
    <property type="nucleotide sequence ID" value="NZ_FOQO01000009.1"/>
</dbReference>
<protein>
    <submittedName>
        <fullName evidence="2">Rhodanese-related sulfurtransferase</fullName>
    </submittedName>
</protein>
<evidence type="ECO:0000259" key="1">
    <source>
        <dbReference type="PROSITE" id="PS50206"/>
    </source>
</evidence>
<dbReference type="CDD" id="cd00158">
    <property type="entry name" value="RHOD"/>
    <property type="match status" value="1"/>
</dbReference>
<dbReference type="STRING" id="1477437.SAMN05444682_10945"/>
<gene>
    <name evidence="2" type="ORF">SAMN05444682_10945</name>
</gene>
<reference evidence="2 3" key="1">
    <citation type="submission" date="2016-10" db="EMBL/GenBank/DDBJ databases">
        <authorList>
            <person name="de Groot N.N."/>
        </authorList>
    </citation>
    <scope>NUCLEOTIDE SEQUENCE [LARGE SCALE GENOMIC DNA]</scope>
    <source>
        <strain evidence="2 3">RK1</strain>
    </source>
</reference>
<dbReference type="Pfam" id="PF00581">
    <property type="entry name" value="Rhodanese"/>
    <property type="match status" value="1"/>
</dbReference>
<dbReference type="PROSITE" id="PS50206">
    <property type="entry name" value="RHODANESE_3"/>
    <property type="match status" value="1"/>
</dbReference>